<evidence type="ECO:0000256" key="1">
    <source>
        <dbReference type="SAM" id="MobiDB-lite"/>
    </source>
</evidence>
<evidence type="ECO:0000313" key="2">
    <source>
        <dbReference type="EMBL" id="KAJ1204257.1"/>
    </source>
</evidence>
<name>A0AAV7VVH6_PLEWA</name>
<evidence type="ECO:0000313" key="3">
    <source>
        <dbReference type="Proteomes" id="UP001066276"/>
    </source>
</evidence>
<sequence>MEKKAAREKKVVGREGVPGLGGEVGERSATGGFLLDAGDGGEGEIGRAELSGGDVEAESVVQVGRSVVVECFVCVGEELEGDYLVDGEPVQVSQVGGDVAVAGYVEDKSGGGVLDALEALQVLGRDACVEYVAVVELAADEGLCYCFSCFSWDPFVDPAKHAEGVVAGGGDGIDLF</sequence>
<gene>
    <name evidence="2" type="ORF">NDU88_008038</name>
</gene>
<dbReference type="Proteomes" id="UP001066276">
    <property type="component" value="Chromosome 2_1"/>
</dbReference>
<feature type="compositionally biased region" description="Basic and acidic residues" evidence="1">
    <location>
        <begin position="1"/>
        <end position="13"/>
    </location>
</feature>
<protein>
    <submittedName>
        <fullName evidence="2">Uncharacterized protein</fullName>
    </submittedName>
</protein>
<feature type="region of interest" description="Disordered" evidence="1">
    <location>
        <begin position="1"/>
        <end position="25"/>
    </location>
</feature>
<organism evidence="2 3">
    <name type="scientific">Pleurodeles waltl</name>
    <name type="common">Iberian ribbed newt</name>
    <dbReference type="NCBI Taxonomy" id="8319"/>
    <lineage>
        <taxon>Eukaryota</taxon>
        <taxon>Metazoa</taxon>
        <taxon>Chordata</taxon>
        <taxon>Craniata</taxon>
        <taxon>Vertebrata</taxon>
        <taxon>Euteleostomi</taxon>
        <taxon>Amphibia</taxon>
        <taxon>Batrachia</taxon>
        <taxon>Caudata</taxon>
        <taxon>Salamandroidea</taxon>
        <taxon>Salamandridae</taxon>
        <taxon>Pleurodelinae</taxon>
        <taxon>Pleurodeles</taxon>
    </lineage>
</organism>
<reference evidence="2" key="1">
    <citation type="journal article" date="2022" name="bioRxiv">
        <title>Sequencing and chromosome-scale assembly of the giantPleurodeles waltlgenome.</title>
        <authorList>
            <person name="Brown T."/>
            <person name="Elewa A."/>
            <person name="Iarovenko S."/>
            <person name="Subramanian E."/>
            <person name="Araus A.J."/>
            <person name="Petzold A."/>
            <person name="Susuki M."/>
            <person name="Suzuki K.-i.T."/>
            <person name="Hayashi T."/>
            <person name="Toyoda A."/>
            <person name="Oliveira C."/>
            <person name="Osipova E."/>
            <person name="Leigh N.D."/>
            <person name="Simon A."/>
            <person name="Yun M.H."/>
        </authorList>
    </citation>
    <scope>NUCLEOTIDE SEQUENCE</scope>
    <source>
        <strain evidence="2">20211129_DDA</strain>
        <tissue evidence="2">Liver</tissue>
    </source>
</reference>
<keyword evidence="3" id="KW-1185">Reference proteome</keyword>
<dbReference type="EMBL" id="JANPWB010000003">
    <property type="protein sequence ID" value="KAJ1204257.1"/>
    <property type="molecule type" value="Genomic_DNA"/>
</dbReference>
<accession>A0AAV7VVH6</accession>
<dbReference type="AlphaFoldDB" id="A0AAV7VVH6"/>
<proteinExistence type="predicted"/>
<comment type="caution">
    <text evidence="2">The sequence shown here is derived from an EMBL/GenBank/DDBJ whole genome shotgun (WGS) entry which is preliminary data.</text>
</comment>